<reference evidence="3" key="2">
    <citation type="journal article" date="2021" name="PeerJ">
        <title>Extensive microbial diversity within the chicken gut microbiome revealed by metagenomics and culture.</title>
        <authorList>
            <person name="Gilroy R."/>
            <person name="Ravi A."/>
            <person name="Getino M."/>
            <person name="Pursley I."/>
            <person name="Horton D.L."/>
            <person name="Alikhan N.F."/>
            <person name="Baker D."/>
            <person name="Gharbi K."/>
            <person name="Hall N."/>
            <person name="Watson M."/>
            <person name="Adriaenssens E.M."/>
            <person name="Foster-Nyarko E."/>
            <person name="Jarju S."/>
            <person name="Secka A."/>
            <person name="Antonio M."/>
            <person name="Oren A."/>
            <person name="Chaudhuri R.R."/>
            <person name="La Ragione R."/>
            <person name="Hildebrand F."/>
            <person name="Pallen M.J."/>
        </authorList>
    </citation>
    <scope>NUCLEOTIDE SEQUENCE</scope>
    <source>
        <strain evidence="3">4920</strain>
    </source>
</reference>
<keyword evidence="2" id="KW-0472">Membrane</keyword>
<dbReference type="EMBL" id="DVOF01000053">
    <property type="protein sequence ID" value="HIV02267.1"/>
    <property type="molecule type" value="Genomic_DNA"/>
</dbReference>
<gene>
    <name evidence="3" type="ORF">IAC74_01735</name>
</gene>
<keyword evidence="2" id="KW-1133">Transmembrane helix</keyword>
<dbReference type="GO" id="GO:0022857">
    <property type="term" value="F:transmembrane transporter activity"/>
    <property type="evidence" value="ECO:0007669"/>
    <property type="project" value="InterPro"/>
</dbReference>
<dbReference type="InterPro" id="IPR036259">
    <property type="entry name" value="MFS_trans_sf"/>
</dbReference>
<feature type="transmembrane region" description="Helical" evidence="2">
    <location>
        <begin position="366"/>
        <end position="390"/>
    </location>
</feature>
<feature type="transmembrane region" description="Helical" evidence="2">
    <location>
        <begin position="58"/>
        <end position="77"/>
    </location>
</feature>
<feature type="transmembrane region" description="Helical" evidence="2">
    <location>
        <begin position="330"/>
        <end position="354"/>
    </location>
</feature>
<dbReference type="Gene3D" id="1.20.1250.20">
    <property type="entry name" value="MFS general substrate transporter like domains"/>
    <property type="match status" value="2"/>
</dbReference>
<evidence type="ECO:0000256" key="2">
    <source>
        <dbReference type="SAM" id="Phobius"/>
    </source>
</evidence>
<feature type="transmembrane region" description="Helical" evidence="2">
    <location>
        <begin position="26"/>
        <end position="52"/>
    </location>
</feature>
<dbReference type="AlphaFoldDB" id="A0A9D1NFN0"/>
<evidence type="ECO:0000313" key="3">
    <source>
        <dbReference type="EMBL" id="HIV02267.1"/>
    </source>
</evidence>
<accession>A0A9D1NFN0</accession>
<feature type="transmembrane region" description="Helical" evidence="2">
    <location>
        <begin position="410"/>
        <end position="427"/>
    </location>
</feature>
<protein>
    <submittedName>
        <fullName evidence="3">MFS transporter</fullName>
    </submittedName>
</protein>
<feature type="transmembrane region" description="Helical" evidence="2">
    <location>
        <begin position="191"/>
        <end position="213"/>
    </location>
</feature>
<name>A0A9D1NFN0_9FIRM</name>
<feature type="transmembrane region" description="Helical" evidence="2">
    <location>
        <begin position="243"/>
        <end position="264"/>
    </location>
</feature>
<comment type="subcellular location">
    <subcellularLocation>
        <location evidence="1">Cell membrane</location>
        <topology evidence="1">Multi-pass membrane protein</topology>
    </subcellularLocation>
</comment>
<feature type="transmembrane region" description="Helical" evidence="2">
    <location>
        <begin position="116"/>
        <end position="136"/>
    </location>
</feature>
<dbReference type="GO" id="GO:0005886">
    <property type="term" value="C:plasma membrane"/>
    <property type="evidence" value="ECO:0007669"/>
    <property type="project" value="UniProtKB-SubCell"/>
</dbReference>
<sequence length="449" mass="49609">MPGFFRKLFFNESEITEKQYRLSRNFFIVEAMCSSPVTTLVSGSYLAGLFAYLGASEAVSSIIMSVVALAGLVQFASPLVAERLQRRKLLSTSFAAFHRLSLALIMLAPMLFENKLLALGVAAVLYLAGNFANAFISPMYSVWVVSILPEYIRGKYFGIKDAFTNISCALLSYAGGMILDTYTAAGDQRVGFWGVGLLVLALAVMDISCFLPVREPAQEKTREKINLKDVFTKPFRNAGFRPVLIINIFYQSALYLSNAFFAIFQVSRLGLSYELIGLTTCVNIGLRTLLAPIWGRIASERSWFFATRFSLLALLLSWFIWVFITVDNAIWMVWVATVISAVAWSGIGLALFGLQFDLAPKENTSIYISCNSAMAGVVGFLASLAGSAFIGITNGYSFSIGSFEICDMQLLFIVSTILGALCVWYISRLEKRLKRKALSQEEEKEPALV</sequence>
<dbReference type="InterPro" id="IPR052528">
    <property type="entry name" value="Sugar_transport-like"/>
</dbReference>
<feature type="transmembrane region" description="Helical" evidence="2">
    <location>
        <begin position="270"/>
        <end position="290"/>
    </location>
</feature>
<dbReference type="SUPFAM" id="SSF103473">
    <property type="entry name" value="MFS general substrate transporter"/>
    <property type="match status" value="1"/>
</dbReference>
<dbReference type="Proteomes" id="UP000886743">
    <property type="component" value="Unassembled WGS sequence"/>
</dbReference>
<proteinExistence type="predicted"/>
<keyword evidence="2" id="KW-0812">Transmembrane</keyword>
<comment type="caution">
    <text evidence="3">The sequence shown here is derived from an EMBL/GenBank/DDBJ whole genome shotgun (WGS) entry which is preliminary data.</text>
</comment>
<feature type="transmembrane region" description="Helical" evidence="2">
    <location>
        <begin position="89"/>
        <end position="110"/>
    </location>
</feature>
<feature type="transmembrane region" description="Helical" evidence="2">
    <location>
        <begin position="302"/>
        <end position="324"/>
    </location>
</feature>
<dbReference type="Pfam" id="PF07690">
    <property type="entry name" value="MFS_1"/>
    <property type="match status" value="1"/>
</dbReference>
<reference evidence="3" key="1">
    <citation type="submission" date="2020-10" db="EMBL/GenBank/DDBJ databases">
        <authorList>
            <person name="Gilroy R."/>
        </authorList>
    </citation>
    <scope>NUCLEOTIDE SEQUENCE</scope>
    <source>
        <strain evidence="3">4920</strain>
    </source>
</reference>
<dbReference type="InterPro" id="IPR011701">
    <property type="entry name" value="MFS"/>
</dbReference>
<feature type="transmembrane region" description="Helical" evidence="2">
    <location>
        <begin position="157"/>
        <end position="179"/>
    </location>
</feature>
<evidence type="ECO:0000313" key="4">
    <source>
        <dbReference type="Proteomes" id="UP000886743"/>
    </source>
</evidence>
<dbReference type="PANTHER" id="PTHR23526:SF2">
    <property type="entry name" value="MAJOR FACILITATOR SUPERFAMILY (MFS) PROFILE DOMAIN-CONTAINING PROTEIN"/>
    <property type="match status" value="1"/>
</dbReference>
<organism evidence="3 4">
    <name type="scientific">Candidatus Aphodoplasma excrementigallinarum</name>
    <dbReference type="NCBI Taxonomy" id="2840673"/>
    <lineage>
        <taxon>Bacteria</taxon>
        <taxon>Bacillati</taxon>
        <taxon>Bacillota</taxon>
        <taxon>Clostridia</taxon>
        <taxon>Eubacteriales</taxon>
        <taxon>Candidatus Aphodoplasma</taxon>
    </lineage>
</organism>
<dbReference type="PANTHER" id="PTHR23526">
    <property type="entry name" value="INTEGRAL MEMBRANE TRANSPORT PROTEIN-RELATED"/>
    <property type="match status" value="1"/>
</dbReference>
<evidence type="ECO:0000256" key="1">
    <source>
        <dbReference type="ARBA" id="ARBA00004651"/>
    </source>
</evidence>